<proteinExistence type="predicted"/>
<evidence type="ECO:0000313" key="3">
    <source>
        <dbReference type="Proteomes" id="UP000624404"/>
    </source>
</evidence>
<protein>
    <submittedName>
        <fullName evidence="2">49bbed85-180d-4e96-a9e7-043d553f45ae</fullName>
    </submittedName>
</protein>
<dbReference type="EMBL" id="CAJHIA010000030">
    <property type="protein sequence ID" value="CAD6448422.1"/>
    <property type="molecule type" value="Genomic_DNA"/>
</dbReference>
<feature type="region of interest" description="Disordered" evidence="1">
    <location>
        <begin position="53"/>
        <end position="85"/>
    </location>
</feature>
<evidence type="ECO:0000256" key="1">
    <source>
        <dbReference type="SAM" id="MobiDB-lite"/>
    </source>
</evidence>
<reference evidence="2" key="1">
    <citation type="submission" date="2020-10" db="EMBL/GenBank/DDBJ databases">
        <authorList>
            <person name="Kusch S."/>
        </authorList>
    </citation>
    <scope>NUCLEOTIDE SEQUENCE</scope>
    <source>
        <strain evidence="2">SwB9</strain>
    </source>
</reference>
<accession>A0A8H2W0P2</accession>
<comment type="caution">
    <text evidence="2">The sequence shown here is derived from an EMBL/GenBank/DDBJ whole genome shotgun (WGS) entry which is preliminary data.</text>
</comment>
<dbReference type="AlphaFoldDB" id="A0A8H2W0P2"/>
<organism evidence="2 3">
    <name type="scientific">Sclerotinia trifoliorum</name>
    <dbReference type="NCBI Taxonomy" id="28548"/>
    <lineage>
        <taxon>Eukaryota</taxon>
        <taxon>Fungi</taxon>
        <taxon>Dikarya</taxon>
        <taxon>Ascomycota</taxon>
        <taxon>Pezizomycotina</taxon>
        <taxon>Leotiomycetes</taxon>
        <taxon>Helotiales</taxon>
        <taxon>Sclerotiniaceae</taxon>
        <taxon>Sclerotinia</taxon>
    </lineage>
</organism>
<dbReference type="OrthoDB" id="3543347at2759"/>
<keyword evidence="3" id="KW-1185">Reference proteome</keyword>
<sequence length="85" mass="9803">MASRIELSVSVQLNGHPLFRSPQLAISSTRARAIQSIIDKCAQEIEYQLTRAGADERRDAEKDRRCQEDTRELMENHGQTWDARF</sequence>
<evidence type="ECO:0000313" key="2">
    <source>
        <dbReference type="EMBL" id="CAD6448422.1"/>
    </source>
</evidence>
<gene>
    <name evidence="2" type="ORF">SCLTRI_LOCUS8214</name>
</gene>
<dbReference type="Proteomes" id="UP000624404">
    <property type="component" value="Unassembled WGS sequence"/>
</dbReference>
<feature type="compositionally biased region" description="Basic and acidic residues" evidence="1">
    <location>
        <begin position="53"/>
        <end position="75"/>
    </location>
</feature>
<name>A0A8H2W0P2_9HELO</name>